<evidence type="ECO:0000313" key="3">
    <source>
        <dbReference type="Proteomes" id="UP000198531"/>
    </source>
</evidence>
<keyword evidence="3" id="KW-1185">Reference proteome</keyword>
<dbReference type="STRING" id="553469.SAMN04487947_1479"/>
<keyword evidence="1" id="KW-0472">Membrane</keyword>
<name>A0A1I6GPU3_9EURY</name>
<dbReference type="AlphaFoldDB" id="A0A1I6GPU3"/>
<feature type="transmembrane region" description="Helical" evidence="1">
    <location>
        <begin position="50"/>
        <end position="71"/>
    </location>
</feature>
<evidence type="ECO:0000256" key="1">
    <source>
        <dbReference type="SAM" id="Phobius"/>
    </source>
</evidence>
<keyword evidence="1" id="KW-1133">Transmembrane helix</keyword>
<sequence>MRDALRSGRTGEAAVGVVFVVGLAASAVHWTGIVAAGVLLGVVAPSVRRAFVFGLEFSLVLVAAFAGWMAWHGALAAWVGAGPLPLVTVAAALLAPVAAVGTRLLD</sequence>
<protein>
    <submittedName>
        <fullName evidence="2">Uncharacterized protein</fullName>
    </submittedName>
</protein>
<dbReference type="RefSeq" id="WP_089806002.1">
    <property type="nucleotide sequence ID" value="NZ_FOYT01000001.1"/>
</dbReference>
<proteinExistence type="predicted"/>
<reference evidence="3" key="1">
    <citation type="submission" date="2016-10" db="EMBL/GenBank/DDBJ databases">
        <authorList>
            <person name="Varghese N."/>
            <person name="Submissions S."/>
        </authorList>
    </citation>
    <scope>NUCLEOTIDE SEQUENCE [LARGE SCALE GENOMIC DNA]</scope>
    <source>
        <strain evidence="3">CGMCC 1.7736</strain>
    </source>
</reference>
<evidence type="ECO:0000313" key="2">
    <source>
        <dbReference type="EMBL" id="SFR44136.1"/>
    </source>
</evidence>
<dbReference type="EMBL" id="FOYT01000001">
    <property type="protein sequence ID" value="SFR44136.1"/>
    <property type="molecule type" value="Genomic_DNA"/>
</dbReference>
<feature type="transmembrane region" description="Helical" evidence="1">
    <location>
        <begin position="83"/>
        <end position="105"/>
    </location>
</feature>
<dbReference type="OrthoDB" id="386120at2157"/>
<dbReference type="Proteomes" id="UP000198531">
    <property type="component" value="Unassembled WGS sequence"/>
</dbReference>
<accession>A0A1I6GPU3</accession>
<gene>
    <name evidence="2" type="ORF">SAMN04487947_1479</name>
</gene>
<organism evidence="2 3">
    <name type="scientific">Halogeometricum rufum</name>
    <dbReference type="NCBI Taxonomy" id="553469"/>
    <lineage>
        <taxon>Archaea</taxon>
        <taxon>Methanobacteriati</taxon>
        <taxon>Methanobacteriota</taxon>
        <taxon>Stenosarchaea group</taxon>
        <taxon>Halobacteria</taxon>
        <taxon>Halobacteriales</taxon>
        <taxon>Haloferacaceae</taxon>
        <taxon>Halogeometricum</taxon>
    </lineage>
</organism>
<keyword evidence="1" id="KW-0812">Transmembrane</keyword>
<feature type="transmembrane region" description="Helical" evidence="1">
    <location>
        <begin position="13"/>
        <end position="43"/>
    </location>
</feature>